<dbReference type="RefSeq" id="WP_083092678.1">
    <property type="nucleotide sequence ID" value="NZ_LXWF01000041.1"/>
</dbReference>
<name>A0A1Y1RND5_9MICC</name>
<dbReference type="InterPro" id="IPR007569">
    <property type="entry name" value="DUF559"/>
</dbReference>
<sequence length="298" mass="34180">MEQFFNDIKTSHELRHEGISPSTVRRRCAQGRLIRIMPNAYVDAHQWVQWDEETRVKARHASFIKTHQHYVLSHVSAALWWSAPLLRLPRKIWVSHPAPTVRSRPQVHVSRGREDICAKSTFHRGAFVTSPLQTVLDCAMTLPCLDALCVADYFLNRGLVSTKEVREGISLLKGKGVCTARAVAALMSDKSESPAETIARYRIVTWGFTPPQEQVSIRVGSSLYRPDFLWEEFRVIVEVDGNVKYDGSHGNPVQVIRREKQRQRDLEQLGYRVLRVTWDDIMRSPENFRALLINAGVR</sequence>
<dbReference type="InterPro" id="IPR011335">
    <property type="entry name" value="Restrct_endonuc-II-like"/>
</dbReference>
<dbReference type="Pfam" id="PF04480">
    <property type="entry name" value="DUF559"/>
    <property type="match status" value="1"/>
</dbReference>
<dbReference type="AlphaFoldDB" id="A0A1Y1RND5"/>
<keyword evidence="3" id="KW-1185">Reference proteome</keyword>
<evidence type="ECO:0000259" key="1">
    <source>
        <dbReference type="Pfam" id="PF04480"/>
    </source>
</evidence>
<dbReference type="Gene3D" id="3.40.960.10">
    <property type="entry name" value="VSR Endonuclease"/>
    <property type="match status" value="1"/>
</dbReference>
<evidence type="ECO:0000313" key="2">
    <source>
        <dbReference type="EMBL" id="ORC16084.1"/>
    </source>
</evidence>
<proteinExistence type="predicted"/>
<organism evidence="2 3">
    <name type="scientific">Rothia nasimurium</name>
    <dbReference type="NCBI Taxonomy" id="85336"/>
    <lineage>
        <taxon>Bacteria</taxon>
        <taxon>Bacillati</taxon>
        <taxon>Actinomycetota</taxon>
        <taxon>Actinomycetes</taxon>
        <taxon>Micrococcales</taxon>
        <taxon>Micrococcaceae</taxon>
        <taxon>Rothia</taxon>
    </lineage>
</organism>
<gene>
    <name evidence="2" type="ORF">A7979_05630</name>
</gene>
<protein>
    <recommendedName>
        <fullName evidence="1">DUF559 domain-containing protein</fullName>
    </recommendedName>
</protein>
<evidence type="ECO:0000313" key="3">
    <source>
        <dbReference type="Proteomes" id="UP000192359"/>
    </source>
</evidence>
<accession>A0A1Y1RND5</accession>
<reference evidence="2 3" key="1">
    <citation type="submission" date="2016-05" db="EMBL/GenBank/DDBJ databases">
        <title>Draft genome sequence of a porcine commensal Rothia nasimurium.</title>
        <authorList>
            <person name="Gaiser R.A."/>
            <person name="Van Baarlen P."/>
            <person name="Wells J.M."/>
        </authorList>
    </citation>
    <scope>NUCLEOTIDE SEQUENCE [LARGE SCALE GENOMIC DNA]</scope>
    <source>
        <strain evidence="2 3">PT-32</strain>
    </source>
</reference>
<dbReference type="OrthoDB" id="5517693at2"/>
<dbReference type="Proteomes" id="UP000192359">
    <property type="component" value="Unassembled WGS sequence"/>
</dbReference>
<feature type="domain" description="DUF559" evidence="1">
    <location>
        <begin position="224"/>
        <end position="288"/>
    </location>
</feature>
<comment type="caution">
    <text evidence="2">The sequence shown here is derived from an EMBL/GenBank/DDBJ whole genome shotgun (WGS) entry which is preliminary data.</text>
</comment>
<dbReference type="SUPFAM" id="SSF52980">
    <property type="entry name" value="Restriction endonuclease-like"/>
    <property type="match status" value="1"/>
</dbReference>
<dbReference type="EMBL" id="LXWF01000041">
    <property type="protein sequence ID" value="ORC16084.1"/>
    <property type="molecule type" value="Genomic_DNA"/>
</dbReference>